<dbReference type="PANTHER" id="PTHR24394:SF29">
    <property type="entry name" value="MYONEURIN"/>
    <property type="match status" value="1"/>
</dbReference>
<evidence type="ECO:0000256" key="1">
    <source>
        <dbReference type="ARBA" id="ARBA00004123"/>
    </source>
</evidence>
<evidence type="ECO:0000256" key="3">
    <source>
        <dbReference type="ARBA" id="ARBA00022737"/>
    </source>
</evidence>
<sequence length="333" mass="39128">MAQQHREDIWSDQLMAELENDEVNRQLCTVDIFSWSPETQEQILAEWNDWKEESEKSGLCCDECGKMFKRAGNLKRHMKTHSEKEYECSHCHKKFDRMDNLNRHMEMHERRGAEREYTCNVCSEVFHNIFPFQAHQRNVHQVGGGKRAKTSIRRTKRQRTDESEPTRPSTPVNEGKHLLCVFRLTLSNTTNTFSPFQKLPRLMSSTKVKFVKRCKTSTFMNGLDNNDLIPNGLSWILPTRPTFYVSKLRDHPVGRSVRLPRYVLENPAIVSLDCSKQTGLSYEDKLCFFRCLALHRGCHPKNLERDTHYFYEQYSQDDDFDGVALEELPELEK</sequence>
<dbReference type="OrthoDB" id="3437960at2759"/>
<keyword evidence="9" id="KW-1185">Reference proteome</keyword>
<protein>
    <submittedName>
        <fullName evidence="8">Zinc finger 653</fullName>
    </submittedName>
</protein>
<comment type="subcellular location">
    <subcellularLocation>
        <location evidence="1">Nucleus</location>
    </subcellularLocation>
</comment>
<dbReference type="Proteomes" id="UP001152795">
    <property type="component" value="Unassembled WGS sequence"/>
</dbReference>
<dbReference type="GO" id="GO:0005634">
    <property type="term" value="C:nucleus"/>
    <property type="evidence" value="ECO:0007669"/>
    <property type="project" value="UniProtKB-SubCell"/>
</dbReference>
<keyword evidence="5" id="KW-0862">Zinc</keyword>
<dbReference type="PROSITE" id="PS00028">
    <property type="entry name" value="ZINC_FINGER_C2H2_1"/>
    <property type="match status" value="3"/>
</dbReference>
<evidence type="ECO:0000256" key="6">
    <source>
        <dbReference type="ARBA" id="ARBA00023242"/>
    </source>
</evidence>
<proteinExistence type="predicted"/>
<name>A0A7D9JJP1_PARCT</name>
<keyword evidence="3" id="KW-0677">Repeat</keyword>
<keyword evidence="4" id="KW-0863">Zinc-finger</keyword>
<dbReference type="AlphaFoldDB" id="A0A7D9JJP1"/>
<evidence type="ECO:0000313" key="9">
    <source>
        <dbReference type="Proteomes" id="UP001152795"/>
    </source>
</evidence>
<gene>
    <name evidence="8" type="ORF">PACLA_8A045092</name>
</gene>
<dbReference type="GO" id="GO:0008270">
    <property type="term" value="F:zinc ion binding"/>
    <property type="evidence" value="ECO:0007669"/>
    <property type="project" value="UniProtKB-KW"/>
</dbReference>
<keyword evidence="2" id="KW-0479">Metal-binding</keyword>
<dbReference type="Gene3D" id="3.30.160.60">
    <property type="entry name" value="Classic Zinc Finger"/>
    <property type="match status" value="2"/>
</dbReference>
<dbReference type="SUPFAM" id="SSF57667">
    <property type="entry name" value="beta-beta-alpha zinc fingers"/>
    <property type="match status" value="2"/>
</dbReference>
<evidence type="ECO:0000256" key="4">
    <source>
        <dbReference type="ARBA" id="ARBA00022771"/>
    </source>
</evidence>
<evidence type="ECO:0000256" key="5">
    <source>
        <dbReference type="ARBA" id="ARBA00022833"/>
    </source>
</evidence>
<reference evidence="8" key="1">
    <citation type="submission" date="2020-04" db="EMBL/GenBank/DDBJ databases">
        <authorList>
            <person name="Alioto T."/>
            <person name="Alioto T."/>
            <person name="Gomez Garrido J."/>
        </authorList>
    </citation>
    <scope>NUCLEOTIDE SEQUENCE</scope>
    <source>
        <strain evidence="8">A484AB</strain>
    </source>
</reference>
<feature type="compositionally biased region" description="Basic residues" evidence="7">
    <location>
        <begin position="146"/>
        <end position="157"/>
    </location>
</feature>
<dbReference type="InterPro" id="IPR013087">
    <property type="entry name" value="Znf_C2H2_type"/>
</dbReference>
<organism evidence="8 9">
    <name type="scientific">Paramuricea clavata</name>
    <name type="common">Red gorgonian</name>
    <name type="synonym">Violescent sea-whip</name>
    <dbReference type="NCBI Taxonomy" id="317549"/>
    <lineage>
        <taxon>Eukaryota</taxon>
        <taxon>Metazoa</taxon>
        <taxon>Cnidaria</taxon>
        <taxon>Anthozoa</taxon>
        <taxon>Octocorallia</taxon>
        <taxon>Malacalcyonacea</taxon>
        <taxon>Plexauridae</taxon>
        <taxon>Paramuricea</taxon>
    </lineage>
</organism>
<dbReference type="PANTHER" id="PTHR24394">
    <property type="entry name" value="ZINC FINGER PROTEIN"/>
    <property type="match status" value="1"/>
</dbReference>
<feature type="region of interest" description="Disordered" evidence="7">
    <location>
        <begin position="140"/>
        <end position="172"/>
    </location>
</feature>
<dbReference type="FunFam" id="3.30.160.60:FF:000110">
    <property type="entry name" value="Zinc finger protein-like"/>
    <property type="match status" value="1"/>
</dbReference>
<keyword evidence="6" id="KW-0539">Nucleus</keyword>
<dbReference type="PROSITE" id="PS50157">
    <property type="entry name" value="ZINC_FINGER_C2H2_2"/>
    <property type="match status" value="3"/>
</dbReference>
<evidence type="ECO:0000313" key="8">
    <source>
        <dbReference type="EMBL" id="CAB4031103.1"/>
    </source>
</evidence>
<dbReference type="Pfam" id="PF00096">
    <property type="entry name" value="zf-C2H2"/>
    <property type="match status" value="2"/>
</dbReference>
<dbReference type="FunFam" id="3.30.160.60:FF:000145">
    <property type="entry name" value="Zinc finger protein 574"/>
    <property type="match status" value="1"/>
</dbReference>
<dbReference type="InterPro" id="IPR036236">
    <property type="entry name" value="Znf_C2H2_sf"/>
</dbReference>
<accession>A0A7D9JJP1</accession>
<comment type="caution">
    <text evidence="8">The sequence shown here is derived from an EMBL/GenBank/DDBJ whole genome shotgun (WGS) entry which is preliminary data.</text>
</comment>
<evidence type="ECO:0000256" key="2">
    <source>
        <dbReference type="ARBA" id="ARBA00022723"/>
    </source>
</evidence>
<dbReference type="GO" id="GO:0000981">
    <property type="term" value="F:DNA-binding transcription factor activity, RNA polymerase II-specific"/>
    <property type="evidence" value="ECO:0007669"/>
    <property type="project" value="TreeGrafter"/>
</dbReference>
<dbReference type="SMART" id="SM00355">
    <property type="entry name" value="ZnF_C2H2"/>
    <property type="match status" value="3"/>
</dbReference>
<dbReference type="EMBL" id="CACRXK020017361">
    <property type="protein sequence ID" value="CAB4031103.1"/>
    <property type="molecule type" value="Genomic_DNA"/>
</dbReference>
<evidence type="ECO:0000256" key="7">
    <source>
        <dbReference type="SAM" id="MobiDB-lite"/>
    </source>
</evidence>